<organism evidence="2 3">
    <name type="scientific">Xenorhabdus khoisanae</name>
    <dbReference type="NCBI Taxonomy" id="880157"/>
    <lineage>
        <taxon>Bacteria</taxon>
        <taxon>Pseudomonadati</taxon>
        <taxon>Pseudomonadota</taxon>
        <taxon>Gammaproteobacteria</taxon>
        <taxon>Enterobacterales</taxon>
        <taxon>Morganellaceae</taxon>
        <taxon>Xenorhabdus</taxon>
    </lineage>
</organism>
<dbReference type="AlphaFoldDB" id="A0A0J5FWR6"/>
<name>A0A0J5FWR6_9GAMM</name>
<protein>
    <submittedName>
        <fullName evidence="2">Uncharacterized protein</fullName>
    </submittedName>
</protein>
<comment type="caution">
    <text evidence="2">The sequence shown here is derived from an EMBL/GenBank/DDBJ whole genome shotgun (WGS) entry which is preliminary data.</text>
</comment>
<evidence type="ECO:0000256" key="1">
    <source>
        <dbReference type="SAM" id="MobiDB-lite"/>
    </source>
</evidence>
<reference evidence="2 3" key="1">
    <citation type="submission" date="2015-06" db="EMBL/GenBank/DDBJ databases">
        <title>Draft Whole-Genome Sequence of the Entomopathogenic Bacterium Xenorhabdus khoisanae.</title>
        <authorList>
            <person name="Naidoo S."/>
            <person name="Featherston J."/>
            <person name="Gray V.M."/>
        </authorList>
    </citation>
    <scope>NUCLEOTIDE SEQUENCE [LARGE SCALE GENOMIC DNA]</scope>
    <source>
        <strain evidence="2 3">MCB</strain>
    </source>
</reference>
<proteinExistence type="predicted"/>
<dbReference type="Proteomes" id="UP000036277">
    <property type="component" value="Unassembled WGS sequence"/>
</dbReference>
<evidence type="ECO:0000313" key="3">
    <source>
        <dbReference type="Proteomes" id="UP000036277"/>
    </source>
</evidence>
<gene>
    <name evidence="2" type="ORF">AB204_02640</name>
</gene>
<keyword evidence="3" id="KW-1185">Reference proteome</keyword>
<dbReference type="EMBL" id="LFCV01000014">
    <property type="protein sequence ID" value="KMJ46638.1"/>
    <property type="molecule type" value="Genomic_DNA"/>
</dbReference>
<feature type="region of interest" description="Disordered" evidence="1">
    <location>
        <begin position="20"/>
        <end position="39"/>
    </location>
</feature>
<accession>A0A0J5FWR6</accession>
<evidence type="ECO:0000313" key="2">
    <source>
        <dbReference type="EMBL" id="KMJ46638.1"/>
    </source>
</evidence>
<sequence>MSTKEYKKFKKEGFTYDPNDSRGGISVTSTKVDPKNPDAIKRSTGALGADYYVDIDTSKKNVELKGKTKGGVMDWKIKDNVTDDDIIKYGRVEK</sequence>
<dbReference type="PATRIC" id="fig|880157.4.peg.547"/>